<dbReference type="STRING" id="1297742.A176_006519"/>
<dbReference type="RefSeq" id="WP_002636167.1">
    <property type="nucleotide sequence ID" value="NZ_CP012109.1"/>
</dbReference>
<accession>A0A0H4XMP5</accession>
<name>A0A0H4XMP5_9BACT</name>
<dbReference type="EMBL" id="CP012109">
    <property type="protein sequence ID" value="AKQ69607.1"/>
    <property type="molecule type" value="Genomic_DNA"/>
</dbReference>
<sequence length="103" mass="11055">MNAAKTLLNFILAGALLGVVVASWLGPNYLGWYNETPYATQTMCNLPEVIRKTSADLISYQGIGGAAGAAVFLILGVLFVRWTHRRARPLEKQTPPTTPPAAA</sequence>
<organism evidence="2 3">
    <name type="scientific">Pseudomyxococcus hansupus</name>
    <dbReference type="NCBI Taxonomy" id="1297742"/>
    <lineage>
        <taxon>Bacteria</taxon>
        <taxon>Pseudomonadati</taxon>
        <taxon>Myxococcota</taxon>
        <taxon>Myxococcia</taxon>
        <taxon>Myxococcales</taxon>
        <taxon>Cystobacterineae</taxon>
        <taxon>Myxococcaceae</taxon>
        <taxon>Pseudomyxococcus</taxon>
    </lineage>
</organism>
<evidence type="ECO:0000313" key="3">
    <source>
        <dbReference type="Proteomes" id="UP000009026"/>
    </source>
</evidence>
<evidence type="ECO:0000313" key="2">
    <source>
        <dbReference type="EMBL" id="AKQ69607.1"/>
    </source>
</evidence>
<proteinExistence type="predicted"/>
<dbReference type="PATRIC" id="fig|1297742.4.peg.6608"/>
<dbReference type="KEGG" id="mym:A176_006519"/>
<dbReference type="OrthoDB" id="5519385at2"/>
<feature type="transmembrane region" description="Helical" evidence="1">
    <location>
        <begin position="7"/>
        <end position="26"/>
    </location>
</feature>
<keyword evidence="1" id="KW-0812">Transmembrane</keyword>
<protein>
    <submittedName>
        <fullName evidence="2">Uncharacterized protein</fullName>
    </submittedName>
</protein>
<gene>
    <name evidence="2" type="ORF">A176_006519</name>
</gene>
<keyword evidence="3" id="KW-1185">Reference proteome</keyword>
<evidence type="ECO:0000256" key="1">
    <source>
        <dbReference type="SAM" id="Phobius"/>
    </source>
</evidence>
<dbReference type="Proteomes" id="UP000009026">
    <property type="component" value="Chromosome"/>
</dbReference>
<keyword evidence="1" id="KW-0472">Membrane</keyword>
<keyword evidence="1" id="KW-1133">Transmembrane helix</keyword>
<feature type="transmembrane region" description="Helical" evidence="1">
    <location>
        <begin position="58"/>
        <end position="80"/>
    </location>
</feature>
<reference evidence="2 3" key="1">
    <citation type="journal article" date="2016" name="PLoS ONE">
        <title>Complete Genome Sequence and Comparative Genomics of a Novel Myxobacterium Myxococcus hansupus.</title>
        <authorList>
            <person name="Sharma G."/>
            <person name="Narwani T."/>
            <person name="Subramanian S."/>
        </authorList>
    </citation>
    <scope>NUCLEOTIDE SEQUENCE [LARGE SCALE GENOMIC DNA]</scope>
    <source>
        <strain evidence="3">mixupus</strain>
    </source>
</reference>
<dbReference type="AlphaFoldDB" id="A0A0H4XMP5"/>